<evidence type="ECO:0000256" key="4">
    <source>
        <dbReference type="ARBA" id="ARBA00022617"/>
    </source>
</evidence>
<dbReference type="InterPro" id="IPR002585">
    <property type="entry name" value="Cyt-d_ubiquinol_oxidase_su_1"/>
</dbReference>
<organism evidence="12">
    <name type="scientific">hydrothermal vent metagenome</name>
    <dbReference type="NCBI Taxonomy" id="652676"/>
    <lineage>
        <taxon>unclassified sequences</taxon>
        <taxon>metagenomes</taxon>
        <taxon>ecological metagenomes</taxon>
    </lineage>
</organism>
<sequence length="584" mass="64940">MTPNNFLKVFALGWLAFLVLFPDVAFAAADASANIGAPKPTRADYPVIGALNARTLVWGFAQMHLFLAAFVLAVPLFSLVMEYLGHITKDERYDNMGHEFMKITMSAYSLTALFGGTLALALFLFYPHLMGYLMKVFKGQVLVYALLFLLESVTLYIYYYSWKALRWGNRKWFHMSIGLVLNTVGLSLMFIANSWATFMMSPSGVDPATGAVIGTVWEATRNPLWNPVNLHRFVANIAYGGAIVGGYAAYMFLAEKKASAKAHYDWMGYTSNFIAIAGFLPLPFAGYWLMAEIYAYSQQMGITAMGGILAWLFIIQAVLIGTIMLAANYYLWCGLMRTDRGAEYAKYVKYIAVVIVGGFLVWVTPNSLILTTEEIRTLGGVTHKFLGPLGIMPAKNTAVNLMLVFTFLSFQMFYRSSRIPTVSWAKSGNMVIIALYVVGCANIILAGLYGYITPTVYKVGASVPQVVSTLSIIVFAVTIDVFMLRGAKTEKVHWGRMSERSQYALFVLPVAFTWLMALMGYIRSSLRTQWHVYTIMKDNSSEAYIPTIGQAGNTITVITLSFMAVLVFVFWLSRLGETSQEKPA</sequence>
<feature type="transmembrane region" description="Helical" evidence="11">
    <location>
        <begin position="105"/>
        <end position="129"/>
    </location>
</feature>
<gene>
    <name evidence="12" type="ORF">MNBD_ALPHA08-2213</name>
</gene>
<dbReference type="GO" id="GO:0070069">
    <property type="term" value="C:cytochrome complex"/>
    <property type="evidence" value="ECO:0007669"/>
    <property type="project" value="InterPro"/>
</dbReference>
<feature type="transmembrane region" description="Helical" evidence="11">
    <location>
        <begin position="266"/>
        <end position="288"/>
    </location>
</feature>
<feature type="transmembrane region" description="Helical" evidence="11">
    <location>
        <begin position="464"/>
        <end position="483"/>
    </location>
</feature>
<keyword evidence="7" id="KW-0249">Electron transport</keyword>
<evidence type="ECO:0000313" key="12">
    <source>
        <dbReference type="EMBL" id="VAV92649.1"/>
    </source>
</evidence>
<keyword evidence="8 11" id="KW-1133">Transmembrane helix</keyword>
<protein>
    <recommendedName>
        <fullName evidence="13">Cytochrome bd terminal oxidase subunit I</fullName>
    </recommendedName>
</protein>
<keyword evidence="6" id="KW-0479">Metal-binding</keyword>
<keyword evidence="9" id="KW-0408">Iron</keyword>
<feature type="transmembrane region" description="Helical" evidence="11">
    <location>
        <begin position="172"/>
        <end position="192"/>
    </location>
</feature>
<dbReference type="PANTHER" id="PTHR30365:SF14">
    <property type="entry name" value="CYTOCHROME BD MENAQUINOL OXIDASE SUBUNIT I-RELATED"/>
    <property type="match status" value="1"/>
</dbReference>
<dbReference type="AlphaFoldDB" id="A0A3B0RKW0"/>
<keyword evidence="3" id="KW-1003">Cell membrane</keyword>
<dbReference type="Pfam" id="PF01654">
    <property type="entry name" value="Cyt_bd_oxida_I"/>
    <property type="match status" value="1"/>
</dbReference>
<feature type="transmembrane region" description="Helical" evidence="11">
    <location>
        <begin position="503"/>
        <end position="523"/>
    </location>
</feature>
<evidence type="ECO:0000256" key="2">
    <source>
        <dbReference type="ARBA" id="ARBA00022448"/>
    </source>
</evidence>
<dbReference type="GO" id="GO:0016682">
    <property type="term" value="F:oxidoreductase activity, acting on diphenols and related substances as donors, oxygen as acceptor"/>
    <property type="evidence" value="ECO:0007669"/>
    <property type="project" value="TreeGrafter"/>
</dbReference>
<evidence type="ECO:0008006" key="13">
    <source>
        <dbReference type="Google" id="ProtNLM"/>
    </source>
</evidence>
<evidence type="ECO:0000256" key="1">
    <source>
        <dbReference type="ARBA" id="ARBA00004651"/>
    </source>
</evidence>
<reference evidence="12" key="1">
    <citation type="submission" date="2018-06" db="EMBL/GenBank/DDBJ databases">
        <authorList>
            <person name="Zhirakovskaya E."/>
        </authorList>
    </citation>
    <scope>NUCLEOTIDE SEQUENCE</scope>
</reference>
<keyword evidence="4" id="KW-0349">Heme</keyword>
<accession>A0A3B0RKW0</accession>
<proteinExistence type="predicted"/>
<evidence type="ECO:0000256" key="8">
    <source>
        <dbReference type="ARBA" id="ARBA00022989"/>
    </source>
</evidence>
<feature type="transmembrane region" description="Helical" evidence="11">
    <location>
        <begin position="431"/>
        <end position="452"/>
    </location>
</feature>
<feature type="transmembrane region" description="Helical" evidence="11">
    <location>
        <begin position="347"/>
        <end position="365"/>
    </location>
</feature>
<dbReference type="EMBL" id="UOEC01000103">
    <property type="protein sequence ID" value="VAV92649.1"/>
    <property type="molecule type" value="Genomic_DNA"/>
</dbReference>
<feature type="transmembrane region" description="Helical" evidence="11">
    <location>
        <begin position="233"/>
        <end position="254"/>
    </location>
</feature>
<comment type="subcellular location">
    <subcellularLocation>
        <location evidence="1">Cell membrane</location>
        <topology evidence="1">Multi-pass membrane protein</topology>
    </subcellularLocation>
</comment>
<dbReference type="GO" id="GO:0046872">
    <property type="term" value="F:metal ion binding"/>
    <property type="evidence" value="ECO:0007669"/>
    <property type="project" value="UniProtKB-KW"/>
</dbReference>
<evidence type="ECO:0000256" key="10">
    <source>
        <dbReference type="ARBA" id="ARBA00023136"/>
    </source>
</evidence>
<evidence type="ECO:0000256" key="5">
    <source>
        <dbReference type="ARBA" id="ARBA00022692"/>
    </source>
</evidence>
<dbReference type="PANTHER" id="PTHR30365">
    <property type="entry name" value="CYTOCHROME D UBIQUINOL OXIDASE"/>
    <property type="match status" value="1"/>
</dbReference>
<evidence type="ECO:0000256" key="7">
    <source>
        <dbReference type="ARBA" id="ARBA00022982"/>
    </source>
</evidence>
<dbReference type="GO" id="GO:0009055">
    <property type="term" value="F:electron transfer activity"/>
    <property type="evidence" value="ECO:0007669"/>
    <property type="project" value="InterPro"/>
</dbReference>
<dbReference type="GO" id="GO:0019646">
    <property type="term" value="P:aerobic electron transport chain"/>
    <property type="evidence" value="ECO:0007669"/>
    <property type="project" value="InterPro"/>
</dbReference>
<evidence type="ECO:0000256" key="6">
    <source>
        <dbReference type="ARBA" id="ARBA00022723"/>
    </source>
</evidence>
<dbReference type="GO" id="GO:0005886">
    <property type="term" value="C:plasma membrane"/>
    <property type="evidence" value="ECO:0007669"/>
    <property type="project" value="UniProtKB-SubCell"/>
</dbReference>
<feature type="transmembrane region" description="Helical" evidence="11">
    <location>
        <begin position="308"/>
        <end position="335"/>
    </location>
</feature>
<evidence type="ECO:0000256" key="9">
    <source>
        <dbReference type="ARBA" id="ARBA00023004"/>
    </source>
</evidence>
<keyword evidence="5 11" id="KW-0812">Transmembrane</keyword>
<name>A0A3B0RKW0_9ZZZZ</name>
<feature type="transmembrane region" description="Helical" evidence="11">
    <location>
        <begin position="65"/>
        <end position="84"/>
    </location>
</feature>
<evidence type="ECO:0000256" key="11">
    <source>
        <dbReference type="SAM" id="Phobius"/>
    </source>
</evidence>
<feature type="transmembrane region" description="Helical" evidence="11">
    <location>
        <begin position="141"/>
        <end position="160"/>
    </location>
</feature>
<feature type="transmembrane region" description="Helical" evidence="11">
    <location>
        <begin position="385"/>
        <end position="410"/>
    </location>
</feature>
<keyword evidence="2" id="KW-0813">Transport</keyword>
<keyword evidence="10 11" id="KW-0472">Membrane</keyword>
<dbReference type="GO" id="GO:0020037">
    <property type="term" value="F:heme binding"/>
    <property type="evidence" value="ECO:0007669"/>
    <property type="project" value="TreeGrafter"/>
</dbReference>
<feature type="transmembrane region" description="Helical" evidence="11">
    <location>
        <begin position="543"/>
        <end position="572"/>
    </location>
</feature>
<evidence type="ECO:0000256" key="3">
    <source>
        <dbReference type="ARBA" id="ARBA00022475"/>
    </source>
</evidence>